<dbReference type="GO" id="GO:0005283">
    <property type="term" value="F:amino acid:sodium symporter activity"/>
    <property type="evidence" value="ECO:0007669"/>
    <property type="project" value="InterPro"/>
</dbReference>
<dbReference type="EMBL" id="ACIM02000001">
    <property type="protein sequence ID" value="EEW96861.1"/>
    <property type="molecule type" value="Genomic_DNA"/>
</dbReference>
<evidence type="ECO:0000313" key="9">
    <source>
        <dbReference type="EMBL" id="EEW96861.1"/>
    </source>
</evidence>
<dbReference type="Gene3D" id="1.20.1740.10">
    <property type="entry name" value="Amino acid/polyamine transporter I"/>
    <property type="match status" value="1"/>
</dbReference>
<evidence type="ECO:0000256" key="4">
    <source>
        <dbReference type="ARBA" id="ARBA00022475"/>
    </source>
</evidence>
<feature type="transmembrane region" description="Helical" evidence="8">
    <location>
        <begin position="12"/>
        <end position="37"/>
    </location>
</feature>
<feature type="transmembrane region" description="Helical" evidence="8">
    <location>
        <begin position="407"/>
        <end position="431"/>
    </location>
</feature>
<keyword evidence="7 8" id="KW-0472">Membrane</keyword>
<dbReference type="PROSITE" id="PS00873">
    <property type="entry name" value="NA_ALANINE_SYMP"/>
    <property type="match status" value="1"/>
</dbReference>
<dbReference type="PANTHER" id="PTHR30330">
    <property type="entry name" value="AGSS FAMILY TRANSPORTER, SODIUM-ALANINE"/>
    <property type="match status" value="1"/>
</dbReference>
<evidence type="ECO:0000256" key="5">
    <source>
        <dbReference type="ARBA" id="ARBA00022692"/>
    </source>
</evidence>
<dbReference type="PANTHER" id="PTHR30330:SF1">
    <property type="entry name" value="AMINO-ACID CARRIER PROTEIN ALST"/>
    <property type="match status" value="1"/>
</dbReference>
<sequence>MEDDSAADLPERIVFLFTGGLTMEGLFAAVNAVLSFVTPVSDFFWDFPKMFGFWQAIPLLGQFSLAIIVLVGSGLYFTFRLGFIQIQCFSRGVRTLMDNHSIRTGISPLAAFCLSTAMRVGPGNIIGVTGAIAAGGPGALFWMWVSAFFGMATAYTESTLAQIFKEKRGKEFVGGLPFYARCLCGNKVWIGVALSLVYIVYAMMCLPAQGFNVVSSVGAMGSILSGSTIPVQSVFYYVVSLVVIVLVTVMAFGGIRRIAAVSNKLVPVMAVIYVLTVVSLILINLDNVPYFFSAVFKGAFTPEAVFGGAFGTVLMQGVKRGLMSNEAGQGTITMPAAAAEAKHPCEQGIISAIGVFLDTHVICTMTGFIVIMAHRWAMEPEAWKAAGTYPKFLLSIGSMTPGGLNELVMILVSVCFCLFAYTCVIGFITFSEISANRISSSRPFIHFIRGMGVFVAAFGIFCNIAGYDLSNLWAFSDLGNIIIVYCNIPMLYIGFRYVMKATKNYRESENPVFNSSVIGMETEYWDRKNKN</sequence>
<dbReference type="Pfam" id="PF01235">
    <property type="entry name" value="Na_Ala_symp"/>
    <property type="match status" value="1"/>
</dbReference>
<protein>
    <submittedName>
        <fullName evidence="9">Amino acid carrier protein</fullName>
    </submittedName>
</protein>
<feature type="transmembrane region" description="Helical" evidence="8">
    <location>
        <begin position="57"/>
        <end position="79"/>
    </location>
</feature>
<dbReference type="GO" id="GO:0005886">
    <property type="term" value="C:plasma membrane"/>
    <property type="evidence" value="ECO:0007669"/>
    <property type="project" value="UniProtKB-SubCell"/>
</dbReference>
<evidence type="ECO:0000256" key="1">
    <source>
        <dbReference type="ARBA" id="ARBA00004651"/>
    </source>
</evidence>
<dbReference type="NCBIfam" id="TIGR00835">
    <property type="entry name" value="agcS"/>
    <property type="match status" value="1"/>
</dbReference>
<feature type="transmembrane region" description="Helical" evidence="8">
    <location>
        <begin position="265"/>
        <end position="285"/>
    </location>
</feature>
<comment type="similarity">
    <text evidence="2 8">Belongs to the alanine or glycine:cation symporter (AGCS) (TC 2.A.25) family.</text>
</comment>
<keyword evidence="8" id="KW-0769">Symport</keyword>
<feature type="transmembrane region" description="Helical" evidence="8">
    <location>
        <begin position="100"/>
        <end position="118"/>
    </location>
</feature>
<accession>C9LMS5</accession>
<dbReference type="PRINTS" id="PR00175">
    <property type="entry name" value="NAALASMPORT"/>
</dbReference>
<proteinExistence type="inferred from homology"/>
<feature type="transmembrane region" description="Helical" evidence="8">
    <location>
        <begin position="291"/>
        <end position="314"/>
    </location>
</feature>
<comment type="subcellular location">
    <subcellularLocation>
        <location evidence="1 8">Cell membrane</location>
        <topology evidence="1 8">Multi-pass membrane protein</topology>
    </subcellularLocation>
</comment>
<feature type="transmembrane region" description="Helical" evidence="8">
    <location>
        <begin position="188"/>
        <end position="214"/>
    </location>
</feature>
<keyword evidence="6 8" id="KW-1133">Transmembrane helix</keyword>
<feature type="transmembrane region" description="Helical" evidence="8">
    <location>
        <begin position="478"/>
        <end position="498"/>
    </location>
</feature>
<feature type="transmembrane region" description="Helical" evidence="8">
    <location>
        <begin position="443"/>
        <end position="466"/>
    </location>
</feature>
<dbReference type="eggNOG" id="COG1115">
    <property type="taxonomic scope" value="Bacteria"/>
</dbReference>
<keyword evidence="3 8" id="KW-0813">Transport</keyword>
<dbReference type="STRING" id="592028.GCWU000321_00830"/>
<feature type="transmembrane region" description="Helical" evidence="8">
    <location>
        <begin position="349"/>
        <end position="373"/>
    </location>
</feature>
<feature type="transmembrane region" description="Helical" evidence="8">
    <location>
        <begin position="234"/>
        <end position="253"/>
    </location>
</feature>
<evidence type="ECO:0000256" key="7">
    <source>
        <dbReference type="ARBA" id="ARBA00023136"/>
    </source>
</evidence>
<keyword evidence="5 8" id="KW-0812">Transmembrane</keyword>
<keyword evidence="10" id="KW-1185">Reference proteome</keyword>
<dbReference type="AlphaFoldDB" id="C9LMS5"/>
<organism evidence="9 10">
    <name type="scientific">Dialister invisus DSM 15470</name>
    <dbReference type="NCBI Taxonomy" id="592028"/>
    <lineage>
        <taxon>Bacteria</taxon>
        <taxon>Bacillati</taxon>
        <taxon>Bacillota</taxon>
        <taxon>Negativicutes</taxon>
        <taxon>Veillonellales</taxon>
        <taxon>Veillonellaceae</taxon>
        <taxon>Dialister</taxon>
    </lineage>
</organism>
<dbReference type="HOGENOM" id="CLU_024867_0_2_9"/>
<comment type="caution">
    <text evidence="8">Lacks conserved residue(s) required for the propagation of feature annotation.</text>
</comment>
<dbReference type="InterPro" id="IPR001463">
    <property type="entry name" value="Na/Ala_symport"/>
</dbReference>
<reference evidence="9" key="1">
    <citation type="submission" date="2009-09" db="EMBL/GenBank/DDBJ databases">
        <authorList>
            <person name="Weinstock G."/>
            <person name="Sodergren E."/>
            <person name="Clifton S."/>
            <person name="Fulton L."/>
            <person name="Fulton B."/>
            <person name="Courtney L."/>
            <person name="Fronick C."/>
            <person name="Harrison M."/>
            <person name="Strong C."/>
            <person name="Farmer C."/>
            <person name="Delahaunty K."/>
            <person name="Markovic C."/>
            <person name="Hall O."/>
            <person name="Minx P."/>
            <person name="Tomlinson C."/>
            <person name="Mitreva M."/>
            <person name="Nelson J."/>
            <person name="Hou S."/>
            <person name="Wollam A."/>
            <person name="Pepin K.H."/>
            <person name="Johnson M."/>
            <person name="Bhonagiri V."/>
            <person name="Nash W.E."/>
            <person name="Warren W."/>
            <person name="Chinwalla A."/>
            <person name="Mardis E.R."/>
            <person name="Wilson R.K."/>
        </authorList>
    </citation>
    <scope>NUCLEOTIDE SEQUENCE [LARGE SCALE GENOMIC DNA]</scope>
    <source>
        <strain evidence="9">DSM 15470</strain>
    </source>
</reference>
<gene>
    <name evidence="9" type="primary">agcS</name>
    <name evidence="9" type="ORF">GCWU000321_00830</name>
</gene>
<evidence type="ECO:0000256" key="6">
    <source>
        <dbReference type="ARBA" id="ARBA00022989"/>
    </source>
</evidence>
<evidence type="ECO:0000256" key="2">
    <source>
        <dbReference type="ARBA" id="ARBA00009261"/>
    </source>
</evidence>
<dbReference type="Proteomes" id="UP000004736">
    <property type="component" value="Unassembled WGS sequence"/>
</dbReference>
<name>C9LMS5_9FIRM</name>
<feature type="transmembrane region" description="Helical" evidence="8">
    <location>
        <begin position="124"/>
        <end position="145"/>
    </location>
</feature>
<evidence type="ECO:0000256" key="8">
    <source>
        <dbReference type="RuleBase" id="RU363064"/>
    </source>
</evidence>
<keyword evidence="4 8" id="KW-1003">Cell membrane</keyword>
<evidence type="ECO:0000313" key="10">
    <source>
        <dbReference type="Proteomes" id="UP000004736"/>
    </source>
</evidence>
<comment type="caution">
    <text evidence="9">The sequence shown here is derived from an EMBL/GenBank/DDBJ whole genome shotgun (WGS) entry which is preliminary data.</text>
</comment>
<evidence type="ECO:0000256" key="3">
    <source>
        <dbReference type="ARBA" id="ARBA00022448"/>
    </source>
</evidence>